<dbReference type="AlphaFoldDB" id="A0A182T0Z9"/>
<keyword evidence="4" id="KW-1185">Reference proteome</keyword>
<evidence type="ECO:0000313" key="3">
    <source>
        <dbReference type="EnsemblMetazoa" id="AMAM017425-PA"/>
    </source>
</evidence>
<protein>
    <submittedName>
        <fullName evidence="3">Uncharacterized protein</fullName>
    </submittedName>
</protein>
<organism evidence="3 4">
    <name type="scientific">Anopheles maculatus</name>
    <dbReference type="NCBI Taxonomy" id="74869"/>
    <lineage>
        <taxon>Eukaryota</taxon>
        <taxon>Metazoa</taxon>
        <taxon>Ecdysozoa</taxon>
        <taxon>Arthropoda</taxon>
        <taxon>Hexapoda</taxon>
        <taxon>Insecta</taxon>
        <taxon>Pterygota</taxon>
        <taxon>Neoptera</taxon>
        <taxon>Endopterygota</taxon>
        <taxon>Diptera</taxon>
        <taxon>Nematocera</taxon>
        <taxon>Culicoidea</taxon>
        <taxon>Culicidae</taxon>
        <taxon>Anophelinae</taxon>
        <taxon>Anopheles</taxon>
        <taxon>Anopheles maculatus group</taxon>
    </lineage>
</organism>
<dbReference type="EnsemblMetazoa" id="AMAM017425-RA">
    <property type="protein sequence ID" value="AMAM017425-PA"/>
    <property type="gene ID" value="AMAM017425"/>
</dbReference>
<accession>A0A182T0Z9</accession>
<dbReference type="Proteomes" id="UP000075901">
    <property type="component" value="Unassembled WGS sequence"/>
</dbReference>
<feature type="coiled-coil region" evidence="1">
    <location>
        <begin position="194"/>
        <end position="276"/>
    </location>
</feature>
<sequence length="572" mass="64320">METVGDGKEFHPDGGGGLIRADVLDEAVGQEGKPAGGGAQVVNSGKDSVGPYDDTSLNARLLDKLNEQFEKQIQLVEHDQLDDGFKLNVYAEWVNSLRTLNTELVQSLREMQDTCMERLQLMRAAYLKDLARFGPDVRLKRLANTRDTSADDAGEQIVALELSSNYPIVPATDEMLLREVDTKASIIDEQSKELKDLRNMTQERDKQLDDKQQEIVILQHQIISLNDQLQKAKMSTTASIDNRSLISEITDHHDKITQLRKKLKEQEDKLREANTAIQYRDEVISAQRQEIKLLNESLENASMFSDLYEDGTMGSEESFPSSLSESFGREANRSSGDGKSILKLLFKSSEDDSSPIVEQNPGYPRSFLDRLGAIQQNSETESEYVKLLKCELADLREQLQHAHGRTPRVESEQALFRLRAACEELLRSTGRLPGCGDGWQEDCDESGTGSSPHFEGDDELIEAMRNRCHALCRQLTDKTNCTLEQDEGIGSASTSRLEHTDPIGQREQQQVMVCIEQQLKRLRKVLQESWYCYFWGPLAGCPQSRLHLITRRQIDGRALVTRVSSALAVNAS</sequence>
<feature type="region of interest" description="Disordered" evidence="2">
    <location>
        <begin position="309"/>
        <end position="335"/>
    </location>
</feature>
<evidence type="ECO:0000256" key="2">
    <source>
        <dbReference type="SAM" id="MobiDB-lite"/>
    </source>
</evidence>
<evidence type="ECO:0000256" key="1">
    <source>
        <dbReference type="SAM" id="Coils"/>
    </source>
</evidence>
<dbReference type="VEuPathDB" id="VectorBase:AMAM017425"/>
<proteinExistence type="predicted"/>
<evidence type="ECO:0000313" key="4">
    <source>
        <dbReference type="Proteomes" id="UP000075901"/>
    </source>
</evidence>
<reference evidence="4" key="1">
    <citation type="submission" date="2013-09" db="EMBL/GenBank/DDBJ databases">
        <title>The Genome Sequence of Anopheles maculatus species B.</title>
        <authorList>
            <consortium name="The Broad Institute Genomics Platform"/>
            <person name="Neafsey D.E."/>
            <person name="Besansky N."/>
            <person name="Howell P."/>
            <person name="Walton C."/>
            <person name="Young S.K."/>
            <person name="Zeng Q."/>
            <person name="Gargeya S."/>
            <person name="Fitzgerald M."/>
            <person name="Haas B."/>
            <person name="Abouelleil A."/>
            <person name="Allen A.W."/>
            <person name="Alvarado L."/>
            <person name="Arachchi H.M."/>
            <person name="Berlin A.M."/>
            <person name="Chapman S.B."/>
            <person name="Gainer-Dewar J."/>
            <person name="Goldberg J."/>
            <person name="Griggs A."/>
            <person name="Gujja S."/>
            <person name="Hansen M."/>
            <person name="Howarth C."/>
            <person name="Imamovic A."/>
            <person name="Ireland A."/>
            <person name="Larimer J."/>
            <person name="McCowan C."/>
            <person name="Murphy C."/>
            <person name="Pearson M."/>
            <person name="Poon T.W."/>
            <person name="Priest M."/>
            <person name="Roberts A."/>
            <person name="Saif S."/>
            <person name="Shea T."/>
            <person name="Sisk P."/>
            <person name="Sykes S."/>
            <person name="Wortman J."/>
            <person name="Nusbaum C."/>
            <person name="Birren B."/>
        </authorList>
    </citation>
    <scope>NUCLEOTIDE SEQUENCE [LARGE SCALE GENOMIC DNA]</scope>
    <source>
        <strain evidence="4">maculatus3</strain>
    </source>
</reference>
<name>A0A182T0Z9_9DIPT</name>
<keyword evidence="1" id="KW-0175">Coiled coil</keyword>
<feature type="compositionally biased region" description="Low complexity" evidence="2">
    <location>
        <begin position="315"/>
        <end position="326"/>
    </location>
</feature>
<reference evidence="3" key="2">
    <citation type="submission" date="2020-05" db="UniProtKB">
        <authorList>
            <consortium name="EnsemblMetazoa"/>
        </authorList>
    </citation>
    <scope>IDENTIFICATION</scope>
    <source>
        <strain evidence="3">maculatus3</strain>
    </source>
</reference>
<feature type="region of interest" description="Disordered" evidence="2">
    <location>
        <begin position="29"/>
        <end position="49"/>
    </location>
</feature>